<dbReference type="Gene3D" id="2.40.37.10">
    <property type="entry name" value="Lyase, Ornithine Decarboxylase, Chain A, domain 1"/>
    <property type="match status" value="1"/>
</dbReference>
<dbReference type="Proteomes" id="UP000307217">
    <property type="component" value="Unassembled WGS sequence"/>
</dbReference>
<evidence type="ECO:0000313" key="17">
    <source>
        <dbReference type="EMBL" id="TMO68749.1"/>
    </source>
</evidence>
<dbReference type="AlphaFoldDB" id="A0A5S3VBD4"/>
<dbReference type="SUPFAM" id="SSF50621">
    <property type="entry name" value="Alanine racemase C-terminal domain-like"/>
    <property type="match status" value="1"/>
</dbReference>
<evidence type="ECO:0000259" key="15">
    <source>
        <dbReference type="Pfam" id="PF00278"/>
    </source>
</evidence>
<evidence type="ECO:0000256" key="8">
    <source>
        <dbReference type="ARBA" id="ARBA00060643"/>
    </source>
</evidence>
<dbReference type="GO" id="GO:0009089">
    <property type="term" value="P:lysine biosynthetic process via diaminopimelate"/>
    <property type="evidence" value="ECO:0007669"/>
    <property type="project" value="UniProtKB-UniRule"/>
</dbReference>
<evidence type="ECO:0000256" key="2">
    <source>
        <dbReference type="ARBA" id="ARBA00022605"/>
    </source>
</evidence>
<comment type="cofactor">
    <cofactor evidence="1 12 13 14">
        <name>pyridoxal 5'-phosphate</name>
        <dbReference type="ChEBI" id="CHEBI:597326"/>
    </cofactor>
</comment>
<proteinExistence type="inferred from homology"/>
<comment type="similarity">
    <text evidence="9 12">Belongs to the Orn/Lys/Arg decarboxylase class-II family. LysA subfamily.</text>
</comment>
<organism evidence="17 18">
    <name type="scientific">Pseudoalteromonas aurantia</name>
    <dbReference type="NCBI Taxonomy" id="43654"/>
    <lineage>
        <taxon>Bacteria</taxon>
        <taxon>Pseudomonadati</taxon>
        <taxon>Pseudomonadota</taxon>
        <taxon>Gammaproteobacteria</taxon>
        <taxon>Alteromonadales</taxon>
        <taxon>Pseudoalteromonadaceae</taxon>
        <taxon>Pseudoalteromonas</taxon>
    </lineage>
</organism>
<dbReference type="InterPro" id="IPR022644">
    <property type="entry name" value="De-COase2_N"/>
</dbReference>
<dbReference type="GO" id="GO:0008836">
    <property type="term" value="F:diaminopimelate decarboxylase activity"/>
    <property type="evidence" value="ECO:0007669"/>
    <property type="project" value="UniProtKB-UniRule"/>
</dbReference>
<evidence type="ECO:0000256" key="6">
    <source>
        <dbReference type="ARBA" id="ARBA00023239"/>
    </source>
</evidence>
<dbReference type="InterPro" id="IPR022643">
    <property type="entry name" value="De-COase2_C"/>
</dbReference>
<comment type="catalytic activity">
    <reaction evidence="7 12 14">
        <text>meso-2,6-diaminopimelate + H(+) = L-lysine + CO2</text>
        <dbReference type="Rhea" id="RHEA:15101"/>
        <dbReference type="ChEBI" id="CHEBI:15378"/>
        <dbReference type="ChEBI" id="CHEBI:16526"/>
        <dbReference type="ChEBI" id="CHEBI:32551"/>
        <dbReference type="ChEBI" id="CHEBI:57791"/>
        <dbReference type="EC" id="4.1.1.20"/>
    </reaction>
</comment>
<protein>
    <recommendedName>
        <fullName evidence="11 12">Diaminopimelate decarboxylase</fullName>
        <shortName evidence="12">DAP decarboxylase</shortName>
        <shortName evidence="12">DAPDC</shortName>
        <ecNumber evidence="10 12">4.1.1.20</ecNumber>
    </recommendedName>
</protein>
<dbReference type="EC" id="4.1.1.20" evidence="10 12"/>
<feature type="binding site" evidence="12">
    <location>
        <position position="346"/>
    </location>
    <ligand>
        <name>substrate</name>
    </ligand>
</feature>
<dbReference type="FunFam" id="3.20.20.10:FF:000003">
    <property type="entry name" value="Diaminopimelate decarboxylase"/>
    <property type="match status" value="1"/>
</dbReference>
<evidence type="ECO:0000256" key="12">
    <source>
        <dbReference type="HAMAP-Rule" id="MF_02120"/>
    </source>
</evidence>
<dbReference type="Gene3D" id="3.20.20.10">
    <property type="entry name" value="Alanine racemase"/>
    <property type="match status" value="1"/>
</dbReference>
<evidence type="ECO:0000256" key="10">
    <source>
        <dbReference type="ARBA" id="ARBA00066427"/>
    </source>
</evidence>
<dbReference type="UniPathway" id="UPA00034">
    <property type="reaction ID" value="UER00027"/>
</dbReference>
<feature type="modified residue" description="N6-(pyridoxal phosphate)lysine" evidence="12 13">
    <location>
        <position position="60"/>
    </location>
</feature>
<feature type="binding site" evidence="12">
    <location>
        <position position="277"/>
    </location>
    <ligand>
        <name>substrate</name>
    </ligand>
</feature>
<dbReference type="FunFam" id="2.40.37.10:FF:000003">
    <property type="entry name" value="Diaminopimelate decarboxylase"/>
    <property type="match status" value="1"/>
</dbReference>
<dbReference type="NCBIfam" id="TIGR01048">
    <property type="entry name" value="lysA"/>
    <property type="match status" value="1"/>
</dbReference>
<feature type="binding site" evidence="12">
    <location>
        <position position="313"/>
    </location>
    <ligand>
        <name>substrate</name>
    </ligand>
</feature>
<dbReference type="EMBL" id="PNBX01000030">
    <property type="protein sequence ID" value="TMO68749.1"/>
    <property type="molecule type" value="Genomic_DNA"/>
</dbReference>
<dbReference type="PROSITE" id="PS00878">
    <property type="entry name" value="ODR_DC_2_1"/>
    <property type="match status" value="1"/>
</dbReference>
<feature type="binding site" evidence="12">
    <location>
        <position position="373"/>
    </location>
    <ligand>
        <name>substrate</name>
    </ligand>
</feature>
<evidence type="ECO:0000256" key="4">
    <source>
        <dbReference type="ARBA" id="ARBA00022898"/>
    </source>
</evidence>
<feature type="active site" description="Proton donor" evidence="13">
    <location>
        <position position="345"/>
    </location>
</feature>
<dbReference type="PROSITE" id="PS00879">
    <property type="entry name" value="ODR_DC_2_2"/>
    <property type="match status" value="1"/>
</dbReference>
<accession>A0A5S3VBD4</accession>
<keyword evidence="2 12" id="KW-0028">Amino-acid biosynthesis</keyword>
<evidence type="ECO:0000256" key="1">
    <source>
        <dbReference type="ARBA" id="ARBA00001933"/>
    </source>
</evidence>
<keyword evidence="4 12" id="KW-0663">Pyridoxal phosphate</keyword>
<feature type="domain" description="Orn/DAP/Arg decarboxylase 2 N-terminal" evidence="16">
    <location>
        <begin position="36"/>
        <end position="281"/>
    </location>
</feature>
<dbReference type="InterPro" id="IPR002986">
    <property type="entry name" value="DAP_deCOOHase_LysA"/>
</dbReference>
<comment type="subunit">
    <text evidence="12">Homodimer.</text>
</comment>
<dbReference type="CDD" id="cd06828">
    <property type="entry name" value="PLPDE_III_DapDC"/>
    <property type="match status" value="1"/>
</dbReference>
<dbReference type="Pfam" id="PF00278">
    <property type="entry name" value="Orn_DAP_Arg_deC"/>
    <property type="match status" value="1"/>
</dbReference>
<dbReference type="HAMAP" id="MF_02120">
    <property type="entry name" value="LysA"/>
    <property type="match status" value="1"/>
</dbReference>
<dbReference type="GO" id="GO:0030170">
    <property type="term" value="F:pyridoxal phosphate binding"/>
    <property type="evidence" value="ECO:0007669"/>
    <property type="project" value="UniProtKB-UniRule"/>
</dbReference>
<name>A0A5S3VBD4_9GAMM</name>
<feature type="binding site" evidence="12">
    <location>
        <position position="373"/>
    </location>
    <ligand>
        <name>pyridoxal 5'-phosphate</name>
        <dbReference type="ChEBI" id="CHEBI:597326"/>
    </ligand>
</feature>
<evidence type="ECO:0000256" key="5">
    <source>
        <dbReference type="ARBA" id="ARBA00023154"/>
    </source>
</evidence>
<feature type="binding site" evidence="12">
    <location>
        <position position="239"/>
    </location>
    <ligand>
        <name>pyridoxal 5'-phosphate</name>
        <dbReference type="ChEBI" id="CHEBI:597326"/>
    </ligand>
</feature>
<keyword evidence="5 12" id="KW-0457">Lysine biosynthesis</keyword>
<dbReference type="InterPro" id="IPR009006">
    <property type="entry name" value="Ala_racemase/Decarboxylase_C"/>
</dbReference>
<gene>
    <name evidence="12 17" type="primary">lysA</name>
    <name evidence="17" type="ORF">CWC19_08265</name>
</gene>
<dbReference type="RefSeq" id="WP_138591438.1">
    <property type="nucleotide sequence ID" value="NZ_PNBX01000030.1"/>
</dbReference>
<evidence type="ECO:0000256" key="7">
    <source>
        <dbReference type="ARBA" id="ARBA00050464"/>
    </source>
</evidence>
<dbReference type="InterPro" id="IPR029066">
    <property type="entry name" value="PLP-binding_barrel"/>
</dbReference>
<evidence type="ECO:0000256" key="14">
    <source>
        <dbReference type="RuleBase" id="RU003738"/>
    </source>
</evidence>
<sequence length="417" mass="45775">MDFFHYKDQQLFAEEVAVSDIAKQYGTPCYVYSRKTFERHYHAFTDAADGHPHLVCYAVKANSNIAVLNVLAKLGAGFDIVSKGELARVIQAGGDTSKVVFSGVAKTSDEIEFALAHNIKCFNVESVAELKRISQVAHRVNKTARISIRVNPDIDANTHPYISTGLKENKFGIDIKQAFDVYQLAYALPALDVVGVDFHIGSQLTDVEPFLAALDKVLALIEQLKSAGIELHHLDIGGGLGVPYDSEKPPHPSAYAAEVKAKLTNYPHLELVFEPGRAIAANAGILVTQVEYLKPSQEKHFAIVDAGMNDMLRPSLYQAWQNIIAVSPRSDDTPTHNYDVVGPVCETGDFLGKDRPLAIQAGDLLAQRSAGAYGFTMSSNYNSRPRAAELMVDGDQCYVVRQRETLQSLWQGEQLLP</sequence>
<comment type="caution">
    <text evidence="17">The sequence shown here is derived from an EMBL/GenBank/DDBJ whole genome shotgun (WGS) entry which is preliminary data.</text>
</comment>
<dbReference type="SUPFAM" id="SSF51419">
    <property type="entry name" value="PLP-binding barrel"/>
    <property type="match status" value="1"/>
</dbReference>
<comment type="function">
    <text evidence="12">Specifically catalyzes the decarboxylation of meso-diaminopimelate (meso-DAP) to L-lysine.</text>
</comment>
<evidence type="ECO:0000256" key="9">
    <source>
        <dbReference type="ARBA" id="ARBA00060983"/>
    </source>
</evidence>
<keyword evidence="6 12" id="KW-0456">Lyase</keyword>
<evidence type="ECO:0000256" key="13">
    <source>
        <dbReference type="PIRSR" id="PIRSR600183-50"/>
    </source>
</evidence>
<keyword evidence="3 12" id="KW-0210">Decarboxylase</keyword>
<dbReference type="PRINTS" id="PR01181">
    <property type="entry name" value="DAPDCRBXLASE"/>
</dbReference>
<comment type="pathway">
    <text evidence="8 12 14">Amino-acid biosynthesis; L-lysine biosynthesis via DAP pathway; L-lysine from DL-2,6-diaminopimelate: step 1/1.</text>
</comment>
<dbReference type="PANTHER" id="PTHR43727:SF2">
    <property type="entry name" value="GROUP IV DECARBOXYLASE"/>
    <property type="match status" value="1"/>
</dbReference>
<evidence type="ECO:0000256" key="3">
    <source>
        <dbReference type="ARBA" id="ARBA00022793"/>
    </source>
</evidence>
<evidence type="ECO:0000256" key="11">
    <source>
        <dbReference type="ARBA" id="ARBA00074972"/>
    </source>
</evidence>
<dbReference type="OrthoDB" id="9802241at2"/>
<dbReference type="InterPro" id="IPR022657">
    <property type="entry name" value="De-COase2_CS"/>
</dbReference>
<dbReference type="InterPro" id="IPR000183">
    <property type="entry name" value="Orn/DAP/Arg_de-COase"/>
</dbReference>
<feature type="binding site" evidence="12">
    <location>
        <begin position="274"/>
        <end position="277"/>
    </location>
    <ligand>
        <name>pyridoxal 5'-phosphate</name>
        <dbReference type="ChEBI" id="CHEBI:597326"/>
    </ligand>
</feature>
<reference evidence="18" key="2">
    <citation type="submission" date="2019-06" db="EMBL/GenBank/DDBJ databases">
        <title>Co-occurence of chitin degradation, pigmentation and bioactivity in marine Pseudoalteromonas.</title>
        <authorList>
            <person name="Sonnenschein E.C."/>
            <person name="Bech P.K."/>
        </authorList>
    </citation>
    <scope>NUCLEOTIDE SEQUENCE [LARGE SCALE GENOMIC DNA]</scope>
    <source>
        <strain evidence="18">S3790</strain>
    </source>
</reference>
<feature type="domain" description="Orn/DAP/Arg decarboxylase 2 C-terminal" evidence="15">
    <location>
        <begin position="29"/>
        <end position="371"/>
    </location>
</feature>
<reference evidence="17 18" key="1">
    <citation type="submission" date="2018-01" db="EMBL/GenBank/DDBJ databases">
        <authorList>
            <person name="Paulsen S."/>
            <person name="Gram L.K."/>
        </authorList>
    </citation>
    <scope>NUCLEOTIDE SEQUENCE [LARGE SCALE GENOMIC DNA]</scope>
    <source>
        <strain evidence="17 18">S3790</strain>
    </source>
</reference>
<evidence type="ECO:0000259" key="16">
    <source>
        <dbReference type="Pfam" id="PF02784"/>
    </source>
</evidence>
<dbReference type="PRINTS" id="PR01179">
    <property type="entry name" value="ODADCRBXLASE"/>
</dbReference>
<dbReference type="InterPro" id="IPR022653">
    <property type="entry name" value="De-COase2_pyr-phos_BS"/>
</dbReference>
<dbReference type="PANTHER" id="PTHR43727">
    <property type="entry name" value="DIAMINOPIMELATE DECARBOXYLASE"/>
    <property type="match status" value="1"/>
</dbReference>
<dbReference type="Pfam" id="PF02784">
    <property type="entry name" value="Orn_Arg_deC_N"/>
    <property type="match status" value="1"/>
</dbReference>
<feature type="binding site" evidence="12">
    <location>
        <position position="317"/>
    </location>
    <ligand>
        <name>substrate</name>
    </ligand>
</feature>
<evidence type="ECO:0000313" key="18">
    <source>
        <dbReference type="Proteomes" id="UP000307217"/>
    </source>
</evidence>